<dbReference type="Gene3D" id="2.40.160.60">
    <property type="entry name" value="Outer membrane protein transport protein (OMPP1/FadL/TodX)"/>
    <property type="match status" value="1"/>
</dbReference>
<dbReference type="EMBL" id="JBHLYW010000010">
    <property type="protein sequence ID" value="MFC0078372.1"/>
    <property type="molecule type" value="Genomic_DNA"/>
</dbReference>
<gene>
    <name evidence="2" type="primary">porV</name>
    <name evidence="2" type="ORF">ACFFLS_15085</name>
</gene>
<organism evidence="2 3">
    <name type="scientific">Flavobacterium procerum</name>
    <dbReference type="NCBI Taxonomy" id="1455569"/>
    <lineage>
        <taxon>Bacteria</taxon>
        <taxon>Pseudomonadati</taxon>
        <taxon>Bacteroidota</taxon>
        <taxon>Flavobacteriia</taxon>
        <taxon>Flavobacteriales</taxon>
        <taxon>Flavobacteriaceae</taxon>
        <taxon>Flavobacterium</taxon>
    </lineage>
</organism>
<dbReference type="NCBIfam" id="NF033709">
    <property type="entry name" value="PorV_fam"/>
    <property type="match status" value="1"/>
</dbReference>
<keyword evidence="3" id="KW-1185">Reference proteome</keyword>
<sequence length="401" mass="44186">MRKISLLLICFFTVYILKAQESRPITTGVPFLLVAADARAAGLADQGVATSSDAFSQQWNPAKYAFAEDAQGLSISYTPYLTDLATDISLGQLTYYNKINDRSAFAGSFRYFGFGGIELRQTGDPNEPVREVNPNEFALDGSYSLKLSETFSMAVAARFINSNLKVASEDVDAKAARSFAVDVAAFYQSEEIAYSDFNGRWRAGVNLQNLGPKISYDNDDISSNFLPANLRLGGGFEFILDDFNKVSVSAELTKLLVPTPPGIGTAVDGNGDGDFDDPEDITVQQATDANYKKYNDTGWVSGIFKSFGDAPGGFKEEMKEITYSVAGEYMYQDSFAMRLGYYHESPEKGAKQFFSLGAGFKYNIIKVDVSYLFSASKVKNPLENTLRFSLTFNFGDKYETY</sequence>
<dbReference type="InterPro" id="IPR045741">
    <property type="entry name" value="PorV"/>
</dbReference>
<feature type="domain" description="Type IX secretion system protein PorV" evidence="1">
    <location>
        <begin position="18"/>
        <end position="261"/>
    </location>
</feature>
<comment type="caution">
    <text evidence="2">The sequence shown here is derived from an EMBL/GenBank/DDBJ whole genome shotgun (WGS) entry which is preliminary data.</text>
</comment>
<dbReference type="Pfam" id="PF19572">
    <property type="entry name" value="PorV"/>
    <property type="match status" value="1"/>
</dbReference>
<evidence type="ECO:0000259" key="1">
    <source>
        <dbReference type="Pfam" id="PF19572"/>
    </source>
</evidence>
<evidence type="ECO:0000313" key="2">
    <source>
        <dbReference type="EMBL" id="MFC0078372.1"/>
    </source>
</evidence>
<name>A0ABV6BWH3_9FLAO</name>
<accession>A0ABV6BWH3</accession>
<dbReference type="InterPro" id="IPR047799">
    <property type="entry name" value="T9SS_OM_PorV"/>
</dbReference>
<proteinExistence type="predicted"/>
<evidence type="ECO:0000313" key="3">
    <source>
        <dbReference type="Proteomes" id="UP001589734"/>
    </source>
</evidence>
<dbReference type="Proteomes" id="UP001589734">
    <property type="component" value="Unassembled WGS sequence"/>
</dbReference>
<protein>
    <submittedName>
        <fullName evidence="2">Type IX secretion system outer membrane channel protein PorV</fullName>
    </submittedName>
</protein>
<dbReference type="RefSeq" id="WP_379684668.1">
    <property type="nucleotide sequence ID" value="NZ_JBHLYW010000010.1"/>
</dbReference>
<dbReference type="NCBIfam" id="NF033710">
    <property type="entry name" value="T9SS_OM_PorV"/>
    <property type="match status" value="1"/>
</dbReference>
<reference evidence="2 3" key="1">
    <citation type="submission" date="2024-09" db="EMBL/GenBank/DDBJ databases">
        <authorList>
            <person name="Sun Q."/>
            <person name="Mori K."/>
        </authorList>
    </citation>
    <scope>NUCLEOTIDE SEQUENCE [LARGE SCALE GENOMIC DNA]</scope>
    <source>
        <strain evidence="2 3">CGMCC 1.12926</strain>
    </source>
</reference>